<feature type="coiled-coil region" evidence="3">
    <location>
        <begin position="136"/>
        <end position="163"/>
    </location>
</feature>
<evidence type="ECO:0000256" key="3">
    <source>
        <dbReference type="SAM" id="Coils"/>
    </source>
</evidence>
<evidence type="ECO:0000256" key="1">
    <source>
        <dbReference type="ARBA" id="ARBA00005485"/>
    </source>
</evidence>
<name>A0A835DD62_TETSI</name>
<dbReference type="GO" id="GO:0005829">
    <property type="term" value="C:cytosol"/>
    <property type="evidence" value="ECO:0007669"/>
    <property type="project" value="TreeGrafter"/>
</dbReference>
<dbReference type="GO" id="GO:0009904">
    <property type="term" value="P:chloroplast accumulation movement"/>
    <property type="evidence" value="ECO:0007669"/>
    <property type="project" value="TreeGrafter"/>
</dbReference>
<reference evidence="5 6" key="1">
    <citation type="submission" date="2020-04" db="EMBL/GenBank/DDBJ databases">
        <title>Plant Genome Project.</title>
        <authorList>
            <person name="Zhang R.-G."/>
        </authorList>
    </citation>
    <scope>NUCLEOTIDE SEQUENCE [LARGE SCALE GENOMIC DNA]</scope>
    <source>
        <strain evidence="5">YNK0</strain>
        <tissue evidence="5">Leaf</tissue>
    </source>
</reference>
<evidence type="ECO:0000313" key="6">
    <source>
        <dbReference type="Proteomes" id="UP000655225"/>
    </source>
</evidence>
<sequence>MNQGGMDRGGFDSRKRTGSVKAAVNMYGEQIHGGKPELKKTQMEFSEPSSRTRELHLAKRDIGRFNENRKYAESEKAQAELELFNAKKLVKELTSRIEDSNSKAKARNRDLEVPKKPERHEDGWASTVGKNEKYQYAKVMRELEFVKQELSKLKLDMASVLEAKTRADKET</sequence>
<feature type="compositionally biased region" description="Basic and acidic residues" evidence="4">
    <location>
        <begin position="96"/>
        <end position="123"/>
    </location>
</feature>
<keyword evidence="2 3" id="KW-0175">Coiled coil</keyword>
<evidence type="ECO:0000256" key="2">
    <source>
        <dbReference type="ARBA" id="ARBA00023054"/>
    </source>
</evidence>
<comment type="caution">
    <text evidence="5">The sequence shown here is derived from an EMBL/GenBank/DDBJ whole genome shotgun (WGS) entry which is preliminary data.</text>
</comment>
<dbReference type="EMBL" id="JABCRI010000010">
    <property type="protein sequence ID" value="KAF8399073.1"/>
    <property type="molecule type" value="Genomic_DNA"/>
</dbReference>
<accession>A0A835DD62</accession>
<keyword evidence="6" id="KW-1185">Reference proteome</keyword>
<dbReference type="PANTHER" id="PTHR32054">
    <property type="entry name" value="HEAVY CHAIN, PUTATIVE, EXPRESSED-RELATED-RELATED"/>
    <property type="match status" value="1"/>
</dbReference>
<protein>
    <submittedName>
        <fullName evidence="5">Uncharacterized protein</fullName>
    </submittedName>
</protein>
<dbReference type="PANTHER" id="PTHR32054:SF2">
    <property type="entry name" value="PROTEIN PLASTID MOVEMENT IMPAIRED 2"/>
    <property type="match status" value="1"/>
</dbReference>
<dbReference type="GO" id="GO:0009903">
    <property type="term" value="P:chloroplast avoidance movement"/>
    <property type="evidence" value="ECO:0007669"/>
    <property type="project" value="TreeGrafter"/>
</dbReference>
<proteinExistence type="inferred from homology"/>
<dbReference type="OMA" id="QMEFSEP"/>
<feature type="region of interest" description="Disordered" evidence="4">
    <location>
        <begin position="28"/>
        <end position="55"/>
    </location>
</feature>
<dbReference type="OrthoDB" id="685331at2759"/>
<evidence type="ECO:0000256" key="4">
    <source>
        <dbReference type="SAM" id="MobiDB-lite"/>
    </source>
</evidence>
<feature type="region of interest" description="Disordered" evidence="4">
    <location>
        <begin position="96"/>
        <end position="128"/>
    </location>
</feature>
<dbReference type="Proteomes" id="UP000655225">
    <property type="component" value="Unassembled WGS sequence"/>
</dbReference>
<organism evidence="5 6">
    <name type="scientific">Tetracentron sinense</name>
    <name type="common">Spur-leaf</name>
    <dbReference type="NCBI Taxonomy" id="13715"/>
    <lineage>
        <taxon>Eukaryota</taxon>
        <taxon>Viridiplantae</taxon>
        <taxon>Streptophyta</taxon>
        <taxon>Embryophyta</taxon>
        <taxon>Tracheophyta</taxon>
        <taxon>Spermatophyta</taxon>
        <taxon>Magnoliopsida</taxon>
        <taxon>Trochodendrales</taxon>
        <taxon>Trochodendraceae</taxon>
        <taxon>Tetracentron</taxon>
    </lineage>
</organism>
<comment type="similarity">
    <text evidence="1">Belongs to the WEB family.</text>
</comment>
<evidence type="ECO:0000313" key="5">
    <source>
        <dbReference type="EMBL" id="KAF8399073.1"/>
    </source>
</evidence>
<feature type="compositionally biased region" description="Basic and acidic residues" evidence="4">
    <location>
        <begin position="32"/>
        <end position="42"/>
    </location>
</feature>
<gene>
    <name evidence="5" type="ORF">HHK36_014939</name>
</gene>
<dbReference type="AlphaFoldDB" id="A0A835DD62"/>